<proteinExistence type="inferred from homology"/>
<dbReference type="Proteomes" id="UP000639338">
    <property type="component" value="Unassembled WGS sequence"/>
</dbReference>
<keyword evidence="8" id="KW-1185">Reference proteome</keyword>
<dbReference type="PANTHER" id="PTHR23152">
    <property type="entry name" value="2-OXOGLUTARATE DEHYDROGENASE"/>
    <property type="match status" value="1"/>
</dbReference>
<keyword evidence="5" id="KW-0786">Thiamine pyrophosphate</keyword>
<dbReference type="PANTHER" id="PTHR23152:SF4">
    <property type="entry name" value="2-OXOADIPATE DEHYDROGENASE COMPLEX COMPONENT E1"/>
    <property type="match status" value="1"/>
</dbReference>
<comment type="cofactor">
    <cofactor evidence="1">
        <name>thiamine diphosphate</name>
        <dbReference type="ChEBI" id="CHEBI:58937"/>
    </cofactor>
</comment>
<dbReference type="GO" id="GO:0016624">
    <property type="term" value="F:oxidoreductase activity, acting on the aldehyde or oxo group of donors, disulfide as acceptor"/>
    <property type="evidence" value="ECO:0007669"/>
    <property type="project" value="InterPro"/>
</dbReference>
<sequence length="919" mass="105006">MFKNLKFVFRKHSCRNSVKNVAYYHTENGVYGYMPQNKNSYKVPDNYLVMRAKYSNFYRLVTAYREHAHKSANTNPITLEKSDKLIELDHQQYGLKLDDIVEFFGILNIEKKQGTVKDALKILENIYTSEIGAEFTYLESQEEREWFSLKFEKLNEEKLTDETKKSIAFEMMKSQAFDNFLAKKFVSVKRYGCEGAESMMAFFQEFFELCGKDGLEQAVICMPHRGRLNFLIGMLKFPPEKLFRKLKGLPEFPDDVKATGDVASHLVSSIDLDIKGKNLHVTLLHNPSHLEAVNPVSMGKTRGIMQAVKDGAYCESGSRQWSDKVINLQVHGDAAYAGQGVNQESLALSRAPHFEIGGTVHLVINNQLGFTTPPSRGRSSRYCTDLAKFISAPVLHVNGDAPEMLVKATRIAFEYQRKYRKDVFIDLNCFRRWGHNEMDDPTFTNPLLYKIINNRQSIPDMYRQKLEESEILKNEESEEIISKYRNYLEEASKKAETYVPQATYFTDRWTGFQQAKPILTTWDTGVDVNLIKFVAKKSVERRENLKIHPTLLKNYIQTRIKKVDNGKYLDWSTAETVAFGTLMYQGYNIRLSGQDVGRGTFSQRHIMLIDQSTGEIYIPLNSMIDNQKGKIELANSILSEEAVVGYEYGMSISSPTTLTIWEAQFGDFFNGAQIMIDTFLSSGETKWMMNSGLTLLLPHGYDGAGPEHSSCRLERFLQLTDSNENSPDGDDINIQVANPTTPAQYFHLLRRQIIRYFRKPLVVVSPKILLRHPSATSSLEEMAPGMSFKNIIGDDIVEPDKIERIIFVSGKHYYALEQQRKILARNNTAIIRVESLCPFPLVEINGEIKKFPNAKSFVWSQEEPRNMGAWTFIKPRFENLCGLQIKYCGRGTLAAPAVGVGKFHQQEALEVVEKPFTMK</sequence>
<dbReference type="Gene3D" id="3.40.50.11610">
    <property type="entry name" value="Multifunctional 2-oxoglutarate metabolism enzyme, C-terminal domain"/>
    <property type="match status" value="1"/>
</dbReference>
<dbReference type="InterPro" id="IPR001017">
    <property type="entry name" value="DH_E1"/>
</dbReference>
<dbReference type="Pfam" id="PF00676">
    <property type="entry name" value="E1_dh"/>
    <property type="match status" value="1"/>
</dbReference>
<dbReference type="Gene3D" id="1.10.287.1150">
    <property type="entry name" value="TPP helical domain"/>
    <property type="match status" value="1"/>
</dbReference>
<dbReference type="InterPro" id="IPR011603">
    <property type="entry name" value="2oxoglutarate_DH_E1"/>
</dbReference>
<evidence type="ECO:0000256" key="3">
    <source>
        <dbReference type="ARBA" id="ARBA00022946"/>
    </source>
</evidence>
<dbReference type="InterPro" id="IPR029061">
    <property type="entry name" value="THDP-binding"/>
</dbReference>
<dbReference type="CDD" id="cd02016">
    <property type="entry name" value="TPP_E1_OGDC_like"/>
    <property type="match status" value="1"/>
</dbReference>
<evidence type="ECO:0000256" key="2">
    <source>
        <dbReference type="ARBA" id="ARBA00006936"/>
    </source>
</evidence>
<evidence type="ECO:0000313" key="7">
    <source>
        <dbReference type="EMBL" id="KAF7989234.1"/>
    </source>
</evidence>
<reference evidence="7 8" key="1">
    <citation type="submission" date="2020-08" db="EMBL/GenBank/DDBJ databases">
        <title>Aphidius gifuensis genome sequencing and assembly.</title>
        <authorList>
            <person name="Du Z."/>
        </authorList>
    </citation>
    <scope>NUCLEOTIDE SEQUENCE [LARGE SCALE GENOMIC DNA]</scope>
    <source>
        <strain evidence="7">YNYX2018</strain>
        <tissue evidence="7">Adults</tissue>
    </source>
</reference>
<gene>
    <name evidence="7" type="ORF">HCN44_007831</name>
</gene>
<dbReference type="Pfam" id="PF16870">
    <property type="entry name" value="OxoGdeHyase_C"/>
    <property type="match status" value="1"/>
</dbReference>
<dbReference type="AlphaFoldDB" id="A0A835CLW4"/>
<dbReference type="Gene3D" id="3.40.50.12470">
    <property type="match status" value="1"/>
</dbReference>
<organism evidence="7 8">
    <name type="scientific">Aphidius gifuensis</name>
    <name type="common">Parasitoid wasp</name>
    <dbReference type="NCBI Taxonomy" id="684658"/>
    <lineage>
        <taxon>Eukaryota</taxon>
        <taxon>Metazoa</taxon>
        <taxon>Ecdysozoa</taxon>
        <taxon>Arthropoda</taxon>
        <taxon>Hexapoda</taxon>
        <taxon>Insecta</taxon>
        <taxon>Pterygota</taxon>
        <taxon>Neoptera</taxon>
        <taxon>Endopterygota</taxon>
        <taxon>Hymenoptera</taxon>
        <taxon>Apocrita</taxon>
        <taxon>Ichneumonoidea</taxon>
        <taxon>Braconidae</taxon>
        <taxon>Aphidiinae</taxon>
        <taxon>Aphidius</taxon>
    </lineage>
</organism>
<dbReference type="NCBIfam" id="TIGR00239">
    <property type="entry name" value="2oxo_dh_E1"/>
    <property type="match status" value="1"/>
</dbReference>
<accession>A0A835CLW4</accession>
<feature type="domain" description="Transketolase-like pyrimidine-binding" evidence="6">
    <location>
        <begin position="569"/>
        <end position="772"/>
    </location>
</feature>
<dbReference type="Gene3D" id="3.40.50.970">
    <property type="match status" value="1"/>
</dbReference>
<dbReference type="PIRSF" id="PIRSF000157">
    <property type="entry name" value="Oxoglu_dh_E1"/>
    <property type="match status" value="1"/>
</dbReference>
<keyword evidence="4" id="KW-0560">Oxidoreductase</keyword>
<dbReference type="NCBIfam" id="NF006914">
    <property type="entry name" value="PRK09404.1"/>
    <property type="match status" value="1"/>
</dbReference>
<dbReference type="OrthoDB" id="413077at2759"/>
<dbReference type="SUPFAM" id="SSF52518">
    <property type="entry name" value="Thiamin diphosphate-binding fold (THDP-binding)"/>
    <property type="match status" value="2"/>
</dbReference>
<evidence type="ECO:0000256" key="4">
    <source>
        <dbReference type="ARBA" id="ARBA00023002"/>
    </source>
</evidence>
<keyword evidence="3" id="KW-0809">Transit peptide</keyword>
<evidence type="ECO:0000256" key="5">
    <source>
        <dbReference type="ARBA" id="ARBA00023052"/>
    </source>
</evidence>
<evidence type="ECO:0000256" key="1">
    <source>
        <dbReference type="ARBA" id="ARBA00001964"/>
    </source>
</evidence>
<evidence type="ECO:0000259" key="6">
    <source>
        <dbReference type="SMART" id="SM00861"/>
    </source>
</evidence>
<dbReference type="EMBL" id="JACMRX010000005">
    <property type="protein sequence ID" value="KAF7989234.1"/>
    <property type="molecule type" value="Genomic_DNA"/>
</dbReference>
<name>A0A835CLW4_APHGI</name>
<dbReference type="Pfam" id="PF02779">
    <property type="entry name" value="Transket_pyr"/>
    <property type="match status" value="1"/>
</dbReference>
<comment type="caution">
    <text evidence="7">The sequence shown here is derived from an EMBL/GenBank/DDBJ whole genome shotgun (WGS) entry which is preliminary data.</text>
</comment>
<dbReference type="NCBIfam" id="NF008907">
    <property type="entry name" value="PRK12270.1"/>
    <property type="match status" value="1"/>
</dbReference>
<protein>
    <recommendedName>
        <fullName evidence="6">Transketolase-like pyrimidine-binding domain-containing protein</fullName>
    </recommendedName>
</protein>
<dbReference type="SMART" id="SM00861">
    <property type="entry name" value="Transket_pyr"/>
    <property type="match status" value="1"/>
</dbReference>
<evidence type="ECO:0000313" key="8">
    <source>
        <dbReference type="Proteomes" id="UP000639338"/>
    </source>
</evidence>
<dbReference type="InterPro" id="IPR042179">
    <property type="entry name" value="KGD_C_sf"/>
</dbReference>
<comment type="similarity">
    <text evidence="2">Belongs to the alpha-ketoglutarate dehydrogenase family.</text>
</comment>
<dbReference type="InterPro" id="IPR031717">
    <property type="entry name" value="ODO-1/KGD_C"/>
</dbReference>
<dbReference type="InterPro" id="IPR005475">
    <property type="entry name" value="Transketolase-like_Pyr-bd"/>
</dbReference>
<dbReference type="GO" id="GO:0030976">
    <property type="term" value="F:thiamine pyrophosphate binding"/>
    <property type="evidence" value="ECO:0007669"/>
    <property type="project" value="InterPro"/>
</dbReference>